<dbReference type="AlphaFoldDB" id="A0A1E3QIR6"/>
<gene>
    <name evidence="5" type="ORF">BABINDRAFT_163320</name>
</gene>
<keyword evidence="1" id="KW-0677">Repeat</keyword>
<keyword evidence="6" id="KW-1185">Reference proteome</keyword>
<feature type="domain" description="RRM" evidence="4">
    <location>
        <begin position="231"/>
        <end position="297"/>
    </location>
</feature>
<dbReference type="EMBL" id="KV454439">
    <property type="protein sequence ID" value="ODQ77589.1"/>
    <property type="molecule type" value="Genomic_DNA"/>
</dbReference>
<dbReference type="Gene3D" id="3.30.70.330">
    <property type="match status" value="3"/>
</dbReference>
<dbReference type="OrthoDB" id="6159137at2759"/>
<evidence type="ECO:0000313" key="6">
    <source>
        <dbReference type="Proteomes" id="UP000094336"/>
    </source>
</evidence>
<accession>A0A1E3QIR6</accession>
<dbReference type="SUPFAM" id="SSF54928">
    <property type="entry name" value="RNA-binding domain, RBD"/>
    <property type="match status" value="3"/>
</dbReference>
<dbReference type="InterPro" id="IPR012677">
    <property type="entry name" value="Nucleotide-bd_a/b_plait_sf"/>
</dbReference>
<dbReference type="Proteomes" id="UP000094336">
    <property type="component" value="Unassembled WGS sequence"/>
</dbReference>
<reference evidence="6" key="1">
    <citation type="submission" date="2016-05" db="EMBL/GenBank/DDBJ databases">
        <title>Comparative genomics of biotechnologically important yeasts.</title>
        <authorList>
            <consortium name="DOE Joint Genome Institute"/>
            <person name="Riley R."/>
            <person name="Haridas S."/>
            <person name="Wolfe K.H."/>
            <person name="Lopes M.R."/>
            <person name="Hittinger C.T."/>
            <person name="Goker M."/>
            <person name="Salamov A."/>
            <person name="Wisecaver J."/>
            <person name="Long T.M."/>
            <person name="Aerts A.L."/>
            <person name="Barry K."/>
            <person name="Choi C."/>
            <person name="Clum A."/>
            <person name="Coughlan A.Y."/>
            <person name="Deshpande S."/>
            <person name="Douglass A.P."/>
            <person name="Hanson S.J."/>
            <person name="Klenk H.-P."/>
            <person name="Labutti K."/>
            <person name="Lapidus A."/>
            <person name="Lindquist E."/>
            <person name="Lipzen A."/>
            <person name="Meier-Kolthoff J.P."/>
            <person name="Ohm R.A."/>
            <person name="Otillar R.P."/>
            <person name="Pangilinan J."/>
            <person name="Peng Y."/>
            <person name="Rokas A."/>
            <person name="Rosa C.A."/>
            <person name="Scheuner C."/>
            <person name="Sibirny A.A."/>
            <person name="Slot J.C."/>
            <person name="Stielow J.B."/>
            <person name="Sun H."/>
            <person name="Kurtzman C.P."/>
            <person name="Blackwell M."/>
            <person name="Grigoriev I.V."/>
            <person name="Jeffries T.W."/>
        </authorList>
    </citation>
    <scope>NUCLEOTIDE SEQUENCE [LARGE SCALE GENOMIC DNA]</scope>
    <source>
        <strain evidence="6">NRRL Y-12698</strain>
    </source>
</reference>
<evidence type="ECO:0000313" key="5">
    <source>
        <dbReference type="EMBL" id="ODQ77589.1"/>
    </source>
</evidence>
<dbReference type="PANTHER" id="PTHR24012">
    <property type="entry name" value="RNA BINDING PROTEIN"/>
    <property type="match status" value="1"/>
</dbReference>
<dbReference type="GO" id="GO:0003723">
    <property type="term" value="F:RNA binding"/>
    <property type="evidence" value="ECO:0007669"/>
    <property type="project" value="UniProtKB-UniRule"/>
</dbReference>
<dbReference type="CDD" id="cd00590">
    <property type="entry name" value="RRM_SF"/>
    <property type="match status" value="2"/>
</dbReference>
<proteinExistence type="predicted"/>
<feature type="domain" description="RRM" evidence="4">
    <location>
        <begin position="328"/>
        <end position="426"/>
    </location>
</feature>
<name>A0A1E3QIR6_9ASCO</name>
<dbReference type="PROSITE" id="PS50102">
    <property type="entry name" value="RRM"/>
    <property type="match status" value="3"/>
</dbReference>
<dbReference type="STRING" id="984486.A0A1E3QIR6"/>
<keyword evidence="2 3" id="KW-0694">RNA-binding</keyword>
<organism evidence="5 6">
    <name type="scientific">Babjeviella inositovora NRRL Y-12698</name>
    <dbReference type="NCBI Taxonomy" id="984486"/>
    <lineage>
        <taxon>Eukaryota</taxon>
        <taxon>Fungi</taxon>
        <taxon>Dikarya</taxon>
        <taxon>Ascomycota</taxon>
        <taxon>Saccharomycotina</taxon>
        <taxon>Pichiomycetes</taxon>
        <taxon>Serinales incertae sedis</taxon>
        <taxon>Babjeviella</taxon>
    </lineage>
</organism>
<dbReference type="SMART" id="SM00360">
    <property type="entry name" value="RRM"/>
    <property type="match status" value="2"/>
</dbReference>
<dbReference type="Pfam" id="PF00076">
    <property type="entry name" value="RRM_1"/>
    <property type="match status" value="2"/>
</dbReference>
<feature type="domain" description="RRM" evidence="4">
    <location>
        <begin position="455"/>
        <end position="538"/>
    </location>
</feature>
<evidence type="ECO:0000256" key="1">
    <source>
        <dbReference type="ARBA" id="ARBA00022737"/>
    </source>
</evidence>
<dbReference type="InterPro" id="IPR035979">
    <property type="entry name" value="RBD_domain_sf"/>
</dbReference>
<sequence length="655" mass="73047">MATFEIAMPEIDSLEIVSDPNSPDSDELYVTTFDDKYDNVDGDYLIRQGNHVVDVVVTYERTCDTLGETNSEEFKDFIRGLVLNGYPSLQVLPTEENVGGENRIYFEAKSVSYATSKSFNGPKLEAELQMQSGMKFPMRSFKLGSVLDSALDSVSTPRLVSSLASTSISVPSPGPSSDLVSPSGLTPVVHENAIFRLGSSSDAQALRTAISANHPSVSVYFEYPESLSHPGNVFVRGLSLLATEADLYRVLAPYGQINNVNVIVKLERHRFGFVKFNSHESAINAIKALNGTKVFGETDFFVNPYLSKRERTHAQQQLDAIHQLNEYRDLYVVGIPENVHLNELLTLFNRLYLVENSYIPKTPLQEDMAPTTNPIPNTTPHNCGTAPRNFAFIRYATNKQALSTLLALNQHEILPGSRLCIQIAQVKHILAHQDAIPYPQFKFLMASCSPDFQETNLYVKNLPLEVDDMLFHAMFRPHGEIVSAKIITKPARGSGENTGSKGYGFVCFKTRELTIAALLNLNGKLVNGNKIHVSFAQVNQRKGRGTQAVQVQTFTPPAYPHFGNYYPGMIHPNFMVPGSGHIPPPPVLCPADGMYLPVYYPEMIYSYSPDMPYMPQEEYFGQFPMRYSPEGMNGYQWKGGYQRGSGVMRREPKEK</sequence>
<protein>
    <recommendedName>
        <fullName evidence="4">RRM domain-containing protein</fullName>
    </recommendedName>
</protein>
<dbReference type="RefSeq" id="XP_018982917.1">
    <property type="nucleotide sequence ID" value="XM_019129838.1"/>
</dbReference>
<evidence type="ECO:0000259" key="4">
    <source>
        <dbReference type="PROSITE" id="PS50102"/>
    </source>
</evidence>
<evidence type="ECO:0000256" key="3">
    <source>
        <dbReference type="PROSITE-ProRule" id="PRU00176"/>
    </source>
</evidence>
<evidence type="ECO:0000256" key="2">
    <source>
        <dbReference type="ARBA" id="ARBA00022884"/>
    </source>
</evidence>
<dbReference type="InterPro" id="IPR000504">
    <property type="entry name" value="RRM_dom"/>
</dbReference>
<dbReference type="GeneID" id="30147691"/>